<feature type="chain" id="PRO_5009955677" evidence="1">
    <location>
        <begin position="18"/>
        <end position="170"/>
    </location>
</feature>
<accession>G7E2C0</accession>
<gene>
    <name evidence="2" type="primary">Mo03654</name>
    <name evidence="2" type="ORF">E5Q_03654</name>
</gene>
<dbReference type="HOGENOM" id="CLU_1571033_0_0_1"/>
<organism evidence="2 3">
    <name type="scientific">Mixia osmundae (strain CBS 9802 / IAM 14324 / JCM 22182 / KY 12970)</name>
    <dbReference type="NCBI Taxonomy" id="764103"/>
    <lineage>
        <taxon>Eukaryota</taxon>
        <taxon>Fungi</taxon>
        <taxon>Dikarya</taxon>
        <taxon>Basidiomycota</taxon>
        <taxon>Pucciniomycotina</taxon>
        <taxon>Mixiomycetes</taxon>
        <taxon>Mixiales</taxon>
        <taxon>Mixiaceae</taxon>
        <taxon>Mixia</taxon>
    </lineage>
</organism>
<feature type="signal peptide" evidence="1">
    <location>
        <begin position="1"/>
        <end position="17"/>
    </location>
</feature>
<name>G7E2C0_MIXOS</name>
<protein>
    <submittedName>
        <fullName evidence="2">Uncharacterized protein</fullName>
    </submittedName>
</protein>
<dbReference type="InParanoid" id="G7E2C0"/>
<evidence type="ECO:0000256" key="1">
    <source>
        <dbReference type="SAM" id="SignalP"/>
    </source>
</evidence>
<proteinExistence type="predicted"/>
<sequence>MMMYTALIALFSGLALGAPALQERSSLTFTVDITAVNQLCTYMHKTSSFATFLLNSNVKSTFSVASDGSTSGQVAVDQKGDVSTVTITNFVNADGGYYEAKIDFLPLDGGFCCTPKGEATINLHLDGRMTDGLAGINLTCESNEQCDFDPFQGKKYCPADATKISGKRDA</sequence>
<dbReference type="AlphaFoldDB" id="G7E2C0"/>
<dbReference type="Proteomes" id="UP000009131">
    <property type="component" value="Unassembled WGS sequence"/>
</dbReference>
<evidence type="ECO:0000313" key="2">
    <source>
        <dbReference type="EMBL" id="GAA96980.1"/>
    </source>
</evidence>
<dbReference type="EMBL" id="BABT02000110">
    <property type="protein sequence ID" value="GAA96980.1"/>
    <property type="molecule type" value="Genomic_DNA"/>
</dbReference>
<comment type="caution">
    <text evidence="2">The sequence shown here is derived from an EMBL/GenBank/DDBJ whole genome shotgun (WGS) entry which is preliminary data.</text>
</comment>
<reference evidence="2 3" key="2">
    <citation type="journal article" date="2012" name="Open Biol.">
        <title>Characteristics of nucleosomes and linker DNA regions on the genome of the basidiomycete Mixia osmundae revealed by mono- and dinucleosome mapping.</title>
        <authorList>
            <person name="Nishida H."/>
            <person name="Kondo S."/>
            <person name="Matsumoto T."/>
            <person name="Suzuki Y."/>
            <person name="Yoshikawa H."/>
            <person name="Taylor T.D."/>
            <person name="Sugiyama J."/>
        </authorList>
    </citation>
    <scope>NUCLEOTIDE SEQUENCE [LARGE SCALE GENOMIC DNA]</scope>
    <source>
        <strain evidence="3">CBS 9802 / IAM 14324 / JCM 22182 / KY 12970</strain>
    </source>
</reference>
<keyword evidence="3" id="KW-1185">Reference proteome</keyword>
<keyword evidence="1" id="KW-0732">Signal</keyword>
<dbReference type="RefSeq" id="XP_014565421.1">
    <property type="nucleotide sequence ID" value="XM_014709935.1"/>
</dbReference>
<reference evidence="2 3" key="1">
    <citation type="journal article" date="2011" name="J. Gen. Appl. Microbiol.">
        <title>Draft genome sequencing of the enigmatic basidiomycete Mixia osmundae.</title>
        <authorList>
            <person name="Nishida H."/>
            <person name="Nagatsuka Y."/>
            <person name="Sugiyama J."/>
        </authorList>
    </citation>
    <scope>NUCLEOTIDE SEQUENCE [LARGE SCALE GENOMIC DNA]</scope>
    <source>
        <strain evidence="3">CBS 9802 / IAM 14324 / JCM 22182 / KY 12970</strain>
    </source>
</reference>
<evidence type="ECO:0000313" key="3">
    <source>
        <dbReference type="Proteomes" id="UP000009131"/>
    </source>
</evidence>